<sequence>MTHIWQWNGNGKAPEGLIEGIADYVRLKANYSLSHWVKRGQGDGWDEGYDVTAGFLDYCNSLRNGFLEELNKMMRSGYSNSYFVDLLGKNVDQLRCGRTKRPNLDKLVMKINLRWLNKIRCKCLYLFSWLLFTKANEENCVAVKNTFEDYERASDQMINFSKSAICVSPSMSAAEGEMIASLVGVKLVECHENYLGLSYFSGRSKQKLFANIIDHVWGKIKGWGEKLLSIGGNEVLIKAMVQAVPSYAMSLFRIPKSLILEIQRLCAHFWWGGNVNKKKIHWCT</sequence>
<proteinExistence type="predicted"/>
<keyword evidence="2" id="KW-1185">Reference proteome</keyword>
<comment type="caution">
    <text evidence="1">The sequence shown here is derived from an EMBL/GenBank/DDBJ whole genome shotgun (WGS) entry which is preliminary data.</text>
</comment>
<dbReference type="AlphaFoldDB" id="A0AAD9ZUQ6"/>
<evidence type="ECO:0000313" key="1">
    <source>
        <dbReference type="EMBL" id="KAK3192914.1"/>
    </source>
</evidence>
<evidence type="ECO:0000313" key="2">
    <source>
        <dbReference type="Proteomes" id="UP001281410"/>
    </source>
</evidence>
<dbReference type="Proteomes" id="UP001281410">
    <property type="component" value="Unassembled WGS sequence"/>
</dbReference>
<name>A0AAD9ZUQ6_9ROSI</name>
<dbReference type="PANTHER" id="PTHR33321">
    <property type="match status" value="1"/>
</dbReference>
<dbReference type="PANTHER" id="PTHR33321:SF12">
    <property type="entry name" value="PLANT BASIC SECRETORY PROTEIN (BSP) FAMILY PROTEIN"/>
    <property type="match status" value="1"/>
</dbReference>
<gene>
    <name evidence="1" type="ORF">Dsin_024224</name>
</gene>
<protein>
    <recommendedName>
        <fullName evidence="3">Reverse transcriptase</fullName>
    </recommendedName>
</protein>
<dbReference type="EMBL" id="JANJYJ010000008">
    <property type="protein sequence ID" value="KAK3192914.1"/>
    <property type="molecule type" value="Genomic_DNA"/>
</dbReference>
<reference evidence="1" key="1">
    <citation type="journal article" date="2023" name="Plant J.">
        <title>Genome sequences and population genomics provide insights into the demographic history, inbreeding, and mutation load of two 'living fossil' tree species of Dipteronia.</title>
        <authorList>
            <person name="Feng Y."/>
            <person name="Comes H.P."/>
            <person name="Chen J."/>
            <person name="Zhu S."/>
            <person name="Lu R."/>
            <person name="Zhang X."/>
            <person name="Li P."/>
            <person name="Qiu J."/>
            <person name="Olsen K.M."/>
            <person name="Qiu Y."/>
        </authorList>
    </citation>
    <scope>NUCLEOTIDE SEQUENCE</scope>
    <source>
        <strain evidence="1">NBL</strain>
    </source>
</reference>
<organism evidence="1 2">
    <name type="scientific">Dipteronia sinensis</name>
    <dbReference type="NCBI Taxonomy" id="43782"/>
    <lineage>
        <taxon>Eukaryota</taxon>
        <taxon>Viridiplantae</taxon>
        <taxon>Streptophyta</taxon>
        <taxon>Embryophyta</taxon>
        <taxon>Tracheophyta</taxon>
        <taxon>Spermatophyta</taxon>
        <taxon>Magnoliopsida</taxon>
        <taxon>eudicotyledons</taxon>
        <taxon>Gunneridae</taxon>
        <taxon>Pentapetalae</taxon>
        <taxon>rosids</taxon>
        <taxon>malvids</taxon>
        <taxon>Sapindales</taxon>
        <taxon>Sapindaceae</taxon>
        <taxon>Hippocastanoideae</taxon>
        <taxon>Acereae</taxon>
        <taxon>Dipteronia</taxon>
    </lineage>
</organism>
<dbReference type="InterPro" id="IPR007541">
    <property type="entry name" value="Uncharacterised_BSP"/>
</dbReference>
<dbReference type="Pfam" id="PF04450">
    <property type="entry name" value="BSP"/>
    <property type="match status" value="1"/>
</dbReference>
<evidence type="ECO:0008006" key="3">
    <source>
        <dbReference type="Google" id="ProtNLM"/>
    </source>
</evidence>
<accession>A0AAD9ZUQ6</accession>